<evidence type="ECO:0000313" key="3">
    <source>
        <dbReference type="EMBL" id="RHN48104.1"/>
    </source>
</evidence>
<dbReference type="GO" id="GO:0009451">
    <property type="term" value="P:RNA modification"/>
    <property type="evidence" value="ECO:0007669"/>
    <property type="project" value="InterPro"/>
</dbReference>
<dbReference type="Proteomes" id="UP000265566">
    <property type="component" value="Chromosome 7"/>
</dbReference>
<keyword evidence="1" id="KW-0677">Repeat</keyword>
<dbReference type="GO" id="GO:0003723">
    <property type="term" value="F:RNA binding"/>
    <property type="evidence" value="ECO:0007669"/>
    <property type="project" value="InterPro"/>
</dbReference>
<name>A0A396H8M5_MEDTR</name>
<dbReference type="InterPro" id="IPR046960">
    <property type="entry name" value="PPR_At4g14850-like_plant"/>
</dbReference>
<gene>
    <name evidence="3" type="ORF">MtrunA17_Chr7g0260141</name>
</gene>
<feature type="repeat" description="PPR" evidence="2">
    <location>
        <begin position="23"/>
        <end position="58"/>
    </location>
</feature>
<dbReference type="Pfam" id="PF13041">
    <property type="entry name" value="PPR_2"/>
    <property type="match status" value="1"/>
</dbReference>
<dbReference type="InterPro" id="IPR002885">
    <property type="entry name" value="PPR_rpt"/>
</dbReference>
<comment type="caution">
    <text evidence="3">The sequence shown here is derived from an EMBL/GenBank/DDBJ whole genome shotgun (WGS) entry which is preliminary data.</text>
</comment>
<proteinExistence type="predicted"/>
<sequence>MVVVGFKPTGATLVSVLSACARNVATWNAMIFGLASHHGHVEDALNLFESMKKEGIVVPNGVTFVGILSASCHADLIDVGREVFCSMKVVYGIEPKIEHYGCMVDHLGRGRGTYKRDAMETRRGCYFGIFAGI</sequence>
<dbReference type="EMBL" id="PSQE01000007">
    <property type="protein sequence ID" value="RHN48104.1"/>
    <property type="molecule type" value="Genomic_DNA"/>
</dbReference>
<dbReference type="PROSITE" id="PS51375">
    <property type="entry name" value="PPR"/>
    <property type="match status" value="1"/>
</dbReference>
<dbReference type="Gramene" id="rna42779">
    <property type="protein sequence ID" value="RHN48104.1"/>
    <property type="gene ID" value="gene42779"/>
</dbReference>
<dbReference type="PANTHER" id="PTHR47926">
    <property type="entry name" value="PENTATRICOPEPTIDE REPEAT-CONTAINING PROTEIN"/>
    <property type="match status" value="1"/>
</dbReference>
<dbReference type="PROSITE" id="PS51257">
    <property type="entry name" value="PROKAR_LIPOPROTEIN"/>
    <property type="match status" value="1"/>
</dbReference>
<organism evidence="3">
    <name type="scientific">Medicago truncatula</name>
    <name type="common">Barrel medic</name>
    <name type="synonym">Medicago tribuloides</name>
    <dbReference type="NCBI Taxonomy" id="3880"/>
    <lineage>
        <taxon>Eukaryota</taxon>
        <taxon>Viridiplantae</taxon>
        <taxon>Streptophyta</taxon>
        <taxon>Embryophyta</taxon>
        <taxon>Tracheophyta</taxon>
        <taxon>Spermatophyta</taxon>
        <taxon>Magnoliopsida</taxon>
        <taxon>eudicotyledons</taxon>
        <taxon>Gunneridae</taxon>
        <taxon>Pentapetalae</taxon>
        <taxon>rosids</taxon>
        <taxon>fabids</taxon>
        <taxon>Fabales</taxon>
        <taxon>Fabaceae</taxon>
        <taxon>Papilionoideae</taxon>
        <taxon>50 kb inversion clade</taxon>
        <taxon>NPAAA clade</taxon>
        <taxon>Hologalegina</taxon>
        <taxon>IRL clade</taxon>
        <taxon>Trifolieae</taxon>
        <taxon>Medicago</taxon>
    </lineage>
</organism>
<accession>A0A396H8M5</accession>
<dbReference type="PANTHER" id="PTHR47926:SF393">
    <property type="entry name" value="REPEAT-CONTAINING PROTEIN, PUTATIVE-RELATED"/>
    <property type="match status" value="1"/>
</dbReference>
<protein>
    <submittedName>
        <fullName evidence="3">Putative pentatricopeptide</fullName>
    </submittedName>
</protein>
<dbReference type="NCBIfam" id="TIGR00756">
    <property type="entry name" value="PPR"/>
    <property type="match status" value="1"/>
</dbReference>
<evidence type="ECO:0000256" key="1">
    <source>
        <dbReference type="ARBA" id="ARBA00022737"/>
    </source>
</evidence>
<evidence type="ECO:0000256" key="2">
    <source>
        <dbReference type="PROSITE-ProRule" id="PRU00708"/>
    </source>
</evidence>
<reference evidence="3" key="1">
    <citation type="journal article" date="2018" name="Nat. Plants">
        <title>Whole-genome landscape of Medicago truncatula symbiotic genes.</title>
        <authorList>
            <person name="Pecrix Y."/>
            <person name="Gamas P."/>
            <person name="Carrere S."/>
        </authorList>
    </citation>
    <scope>NUCLEOTIDE SEQUENCE</scope>
    <source>
        <tissue evidence="3">Leaves</tissue>
    </source>
</reference>
<dbReference type="AlphaFoldDB" id="A0A396H8M5"/>
<dbReference type="InterPro" id="IPR011990">
    <property type="entry name" value="TPR-like_helical_dom_sf"/>
</dbReference>
<dbReference type="Gene3D" id="1.25.40.10">
    <property type="entry name" value="Tetratricopeptide repeat domain"/>
    <property type="match status" value="1"/>
</dbReference>